<dbReference type="PANTHER" id="PTHR41339:SF1">
    <property type="entry name" value="SECRETED PROTEIN"/>
    <property type="match status" value="1"/>
</dbReference>
<dbReference type="Proteomes" id="UP001597425">
    <property type="component" value="Unassembled WGS sequence"/>
</dbReference>
<evidence type="ECO:0000256" key="1">
    <source>
        <dbReference type="SAM" id="SignalP"/>
    </source>
</evidence>
<dbReference type="PANTHER" id="PTHR41339">
    <property type="entry name" value="LIPL48"/>
    <property type="match status" value="1"/>
</dbReference>
<evidence type="ECO:0000313" key="2">
    <source>
        <dbReference type="EMBL" id="MFD2312105.1"/>
    </source>
</evidence>
<reference evidence="3" key="1">
    <citation type="journal article" date="2019" name="Int. J. Syst. Evol. Microbiol.">
        <title>The Global Catalogue of Microorganisms (GCM) 10K type strain sequencing project: providing services to taxonomists for standard genome sequencing and annotation.</title>
        <authorList>
            <consortium name="The Broad Institute Genomics Platform"/>
            <consortium name="The Broad Institute Genome Sequencing Center for Infectious Disease"/>
            <person name="Wu L."/>
            <person name="Ma J."/>
        </authorList>
    </citation>
    <scope>NUCLEOTIDE SEQUENCE [LARGE SCALE GENOMIC DNA]</scope>
    <source>
        <strain evidence="3">KCTC 12848</strain>
    </source>
</reference>
<keyword evidence="1" id="KW-0732">Signal</keyword>
<comment type="caution">
    <text evidence="2">The sequence shown here is derived from an EMBL/GenBank/DDBJ whole genome shotgun (WGS) entry which is preliminary data.</text>
</comment>
<proteinExistence type="predicted"/>
<gene>
    <name evidence="2" type="ORF">ACFSKX_16915</name>
</gene>
<accession>A0ABW5EHL4</accession>
<feature type="signal peptide" evidence="1">
    <location>
        <begin position="1"/>
        <end position="19"/>
    </location>
</feature>
<dbReference type="EMBL" id="JBHUJD010000029">
    <property type="protein sequence ID" value="MFD2312105.1"/>
    <property type="molecule type" value="Genomic_DNA"/>
</dbReference>
<protein>
    <submittedName>
        <fullName evidence="2">Uncharacterized protein</fullName>
    </submittedName>
</protein>
<sequence length="214" mass="21894">MKKLIATLGLLALASASQAVTTLGGDVECNYNGASLGFIPFNNTAYLGCELPLSIAVDDTVVLAKDSASLELPIVWTLPGIVEVGNGSSANATPSSVDHTLLQIEAGAQIAGSVNSESALLISRGAGIEAVGTAEDSIVFSSVDDNYNRSQEWGGLIIAGFGQSNGCPNDTGSCEMEGVARGHYFGGGLTDNESPESTLEYVVIAEGGHILRVS</sequence>
<name>A0ABW5EHL4_9GAMM</name>
<evidence type="ECO:0000313" key="3">
    <source>
        <dbReference type="Proteomes" id="UP001597425"/>
    </source>
</evidence>
<dbReference type="RefSeq" id="WP_265721291.1">
    <property type="nucleotide sequence ID" value="NZ_JAPIVK010000010.1"/>
</dbReference>
<keyword evidence="3" id="KW-1185">Reference proteome</keyword>
<organism evidence="2 3">
    <name type="scientific">Microbulbifer halophilus</name>
    <dbReference type="NCBI Taxonomy" id="453963"/>
    <lineage>
        <taxon>Bacteria</taxon>
        <taxon>Pseudomonadati</taxon>
        <taxon>Pseudomonadota</taxon>
        <taxon>Gammaproteobacteria</taxon>
        <taxon>Cellvibrionales</taxon>
        <taxon>Microbulbiferaceae</taxon>
        <taxon>Microbulbifer</taxon>
    </lineage>
</organism>
<feature type="chain" id="PRO_5045929940" evidence="1">
    <location>
        <begin position="20"/>
        <end position="214"/>
    </location>
</feature>